<proteinExistence type="predicted"/>
<feature type="domain" description="Bacterial repeat" evidence="2">
    <location>
        <begin position="347"/>
        <end position="416"/>
    </location>
</feature>
<keyword evidence="4" id="KW-1185">Reference proteome</keyword>
<dbReference type="PROSITE" id="PS51257">
    <property type="entry name" value="PROKAR_LIPOPROTEIN"/>
    <property type="match status" value="1"/>
</dbReference>
<evidence type="ECO:0000313" key="4">
    <source>
        <dbReference type="Proteomes" id="UP000469421"/>
    </source>
</evidence>
<sequence length="730" mass="72742">MKDTFRVASLAVAIAIAGCGGGGGSSGGGGAEAPKPAAKSSVSGAVTKGPVAGAQLYLYQMDAAGIKTGDPVAGPIQTAADGSWSVQIPDSIPRPLLIESSGGTYTDEATGTTVNAGSLNSFLPAGAETAAVTPLSELLVRTAREHLATNEGASIEEGIDAGGAVLDDVLGVSFDPLTTVPSTTGEDPAAKQYAAVLGGLSTQANNISAGTDPFDTVIALIQDASDGVVDGKKDGEAVTIGTEEGPLPATSGDDLVQAIGDYVASNQDLSEISSFLVTAEAGANGAVSPLSVSLLGGASASFDIVPDTGYSIDQVNGCAGQLDGLTFNTDALQTTCTLSVSFVINQYEVTAAPATGGEVLPASALVDHGLTADFEVVPDEGYDLVSVTGCGGELNNTVYSTGPITQACTITPTFALKQYGVTTGVITGDGSFDPDFLLVDHGQNGTLSVVPGLGSQVDSVSGDTCEVAATATPNQYTVGPITAACNVSASFSLMSYTVDTAVTGSGIVSPTSVVAEHGSIQAFSLTANEGNQIASATGCGGSLDGSTFTTAAITGSCTVSVGFEPIQYQVTTIADNGSFDPANPLVNHGDTQQFTVTADEGYELTGVTGCGGTLDGTIFTTGTITAECSVTATFAIKSYTVTAAVDGANGMIGPNEATVAHGGTTDFLVTPDAGFVVNTITGCGGSLVGDTYTTGPVTADCNISVSFVEEVVGPAAAVWNNFNWDQANWQ</sequence>
<evidence type="ECO:0000313" key="3">
    <source>
        <dbReference type="EMBL" id="MQX51959.1"/>
    </source>
</evidence>
<dbReference type="InterPro" id="IPR044060">
    <property type="entry name" value="Bacterial_rp_domain"/>
</dbReference>
<protein>
    <recommendedName>
        <fullName evidence="2">Bacterial repeat domain-containing protein</fullName>
    </recommendedName>
</protein>
<comment type="caution">
    <text evidence="3">The sequence shown here is derived from an EMBL/GenBank/DDBJ whole genome shotgun (WGS) entry which is preliminary data.</text>
</comment>
<reference evidence="3 4" key="1">
    <citation type="submission" date="2019-10" db="EMBL/GenBank/DDBJ databases">
        <title>Alcanivorax sp.PA15-N-34 draft genome sequence.</title>
        <authorList>
            <person name="Liao X."/>
            <person name="Shao Z."/>
        </authorList>
    </citation>
    <scope>NUCLEOTIDE SEQUENCE [LARGE SCALE GENOMIC DNA]</scope>
    <source>
        <strain evidence="3 4">PA15-N-34</strain>
    </source>
</reference>
<dbReference type="RefSeq" id="WP_153498718.1">
    <property type="nucleotide sequence ID" value="NZ_WIRE01000001.1"/>
</dbReference>
<feature type="domain" description="Bacterial repeat" evidence="2">
    <location>
        <begin position="568"/>
        <end position="636"/>
    </location>
</feature>
<dbReference type="Pfam" id="PF18998">
    <property type="entry name" value="Flg_new_2"/>
    <property type="match status" value="2"/>
</dbReference>
<dbReference type="EMBL" id="WIRE01000001">
    <property type="protein sequence ID" value="MQX51959.1"/>
    <property type="molecule type" value="Genomic_DNA"/>
</dbReference>
<feature type="compositionally biased region" description="Low complexity" evidence="1">
    <location>
        <begin position="32"/>
        <end position="44"/>
    </location>
</feature>
<accession>A0A6N7LP82</accession>
<evidence type="ECO:0000259" key="2">
    <source>
        <dbReference type="Pfam" id="PF18998"/>
    </source>
</evidence>
<dbReference type="AlphaFoldDB" id="A0A6N7LP82"/>
<dbReference type="Proteomes" id="UP000469421">
    <property type="component" value="Unassembled WGS sequence"/>
</dbReference>
<gene>
    <name evidence="3" type="ORF">GFN93_01775</name>
</gene>
<feature type="region of interest" description="Disordered" evidence="1">
    <location>
        <begin position="25"/>
        <end position="44"/>
    </location>
</feature>
<name>A0A6N7LP82_9GAMM</name>
<organism evidence="3 4">
    <name type="scientific">Alcanivorax sediminis</name>
    <dbReference type="NCBI Taxonomy" id="2663008"/>
    <lineage>
        <taxon>Bacteria</taxon>
        <taxon>Pseudomonadati</taxon>
        <taxon>Pseudomonadota</taxon>
        <taxon>Gammaproteobacteria</taxon>
        <taxon>Oceanospirillales</taxon>
        <taxon>Alcanivoracaceae</taxon>
        <taxon>Alcanivorax</taxon>
    </lineage>
</organism>
<evidence type="ECO:0000256" key="1">
    <source>
        <dbReference type="SAM" id="MobiDB-lite"/>
    </source>
</evidence>